<keyword evidence="4" id="KW-1185">Reference proteome</keyword>
<dbReference type="Proteomes" id="UP000053766">
    <property type="component" value="Unassembled WGS sequence"/>
</dbReference>
<organism evidence="3 4">
    <name type="scientific">Dictyocaulus viviparus</name>
    <name type="common">Bovine lungworm</name>
    <dbReference type="NCBI Taxonomy" id="29172"/>
    <lineage>
        <taxon>Eukaryota</taxon>
        <taxon>Metazoa</taxon>
        <taxon>Ecdysozoa</taxon>
        <taxon>Nematoda</taxon>
        <taxon>Chromadorea</taxon>
        <taxon>Rhabditida</taxon>
        <taxon>Rhabditina</taxon>
        <taxon>Rhabditomorpha</taxon>
        <taxon>Strongyloidea</taxon>
        <taxon>Metastrongylidae</taxon>
        <taxon>Dictyocaulus</taxon>
    </lineage>
</organism>
<evidence type="ECO:0000259" key="2">
    <source>
        <dbReference type="PROSITE" id="PS50238"/>
    </source>
</evidence>
<name>A0A0D8XCI9_DICVI</name>
<dbReference type="AlphaFoldDB" id="A0A0D8XCI9"/>
<dbReference type="EMBL" id="KN716815">
    <property type="protein sequence ID" value="KJH41487.1"/>
    <property type="molecule type" value="Genomic_DNA"/>
</dbReference>
<dbReference type="PANTHER" id="PTHR46005:SF4">
    <property type="entry name" value="RHO GTPASE-ACTIVATING PROTEIN 190"/>
    <property type="match status" value="1"/>
</dbReference>
<dbReference type="GO" id="GO:0005096">
    <property type="term" value="F:GTPase activator activity"/>
    <property type="evidence" value="ECO:0007669"/>
    <property type="project" value="TreeGrafter"/>
</dbReference>
<dbReference type="InterPro" id="IPR008936">
    <property type="entry name" value="Rho_GTPase_activation_prot"/>
</dbReference>
<dbReference type="InterPro" id="IPR000198">
    <property type="entry name" value="RhoGAP_dom"/>
</dbReference>
<dbReference type="OrthoDB" id="5873004at2759"/>
<proteinExistence type="predicted"/>
<dbReference type="PROSITE" id="PS50238">
    <property type="entry name" value="RHOGAP"/>
    <property type="match status" value="1"/>
</dbReference>
<dbReference type="GO" id="GO:0050770">
    <property type="term" value="P:regulation of axonogenesis"/>
    <property type="evidence" value="ECO:0007669"/>
    <property type="project" value="TreeGrafter"/>
</dbReference>
<dbReference type="STRING" id="29172.A0A0D8XCI9"/>
<dbReference type="GO" id="GO:0005829">
    <property type="term" value="C:cytosol"/>
    <property type="evidence" value="ECO:0007669"/>
    <property type="project" value="TreeGrafter"/>
</dbReference>
<feature type="domain" description="Rho-GAP" evidence="2">
    <location>
        <begin position="231"/>
        <end position="435"/>
    </location>
</feature>
<dbReference type="SMART" id="SM00324">
    <property type="entry name" value="RhoGAP"/>
    <property type="match status" value="1"/>
</dbReference>
<dbReference type="Gene3D" id="1.10.555.10">
    <property type="entry name" value="Rho GTPase activation protein"/>
    <property type="match status" value="1"/>
</dbReference>
<dbReference type="GO" id="GO:0008361">
    <property type="term" value="P:regulation of cell size"/>
    <property type="evidence" value="ECO:0007669"/>
    <property type="project" value="TreeGrafter"/>
</dbReference>
<reference evidence="3 4" key="1">
    <citation type="submission" date="2013-11" db="EMBL/GenBank/DDBJ databases">
        <title>Draft genome of the bovine lungworm Dictyocaulus viviparus.</title>
        <authorList>
            <person name="Mitreva M."/>
        </authorList>
    </citation>
    <scope>NUCLEOTIDE SEQUENCE [LARGE SCALE GENOMIC DNA]</scope>
    <source>
        <strain evidence="3 4">HannoverDv2000</strain>
    </source>
</reference>
<protein>
    <submittedName>
        <fullName evidence="3">RhoGAP domain protein</fullName>
    </submittedName>
</protein>
<dbReference type="InterPro" id="IPR051978">
    <property type="entry name" value="Rho-GAP_domain"/>
</dbReference>
<accession>A0A0D8XCI9</accession>
<dbReference type="SUPFAM" id="SSF48350">
    <property type="entry name" value="GTPase activation domain, GAP"/>
    <property type="match status" value="1"/>
</dbReference>
<sequence length="435" mass="48684">MLLSHSNTDQSYSPPHVTTSRAPSPGFSTSAPVHCGGISGRKQSSAPKSFNKLFWHQRSTEVRQSLSMKPQIAPKPTMTYSLPGFMCLPALSTTLSANTRESVINAQRIPAQETPEAPILRHSLSVESLLGLMCEKKKKFHFVRKVASSFRIKKSVEKEGSSEKLSHLPVVSSRSLPQSPQSELKSKKLFFASSEKSSVAIPWLPARSPKRIHKANAEHLQSVQGVLAQGDTLQTLSHNSDGLPLFLVRCVEYIEKEGGLETEGLYRVPGNQAQLFELEKAFRDKVLCSLLYESTCFFRRMNQDNVVKSPQGVSIYLNTRKKNCQFSTLYEIVFEGDVDIVGLDLPVHVVTTAVKNFFSCLSEPLIPSFLHNDIMNCLNESRIVERLQMVMSRLKPVNRNVLKYFTSHLYRVASSPITAMDIPNLSKVLFPTLFR</sequence>
<feature type="region of interest" description="Disordered" evidence="1">
    <location>
        <begin position="1"/>
        <end position="46"/>
    </location>
</feature>
<reference evidence="4" key="2">
    <citation type="journal article" date="2016" name="Sci. Rep.">
        <title>Dictyocaulus viviparus genome, variome and transcriptome elucidate lungworm biology and support future intervention.</title>
        <authorList>
            <person name="McNulty S.N."/>
            <person name="Strube C."/>
            <person name="Rosa B.A."/>
            <person name="Martin J.C."/>
            <person name="Tyagi R."/>
            <person name="Choi Y.J."/>
            <person name="Wang Q."/>
            <person name="Hallsworth Pepin K."/>
            <person name="Zhang X."/>
            <person name="Ozersky P."/>
            <person name="Wilson R.K."/>
            <person name="Sternberg P.W."/>
            <person name="Gasser R.B."/>
            <person name="Mitreva M."/>
        </authorList>
    </citation>
    <scope>NUCLEOTIDE SEQUENCE [LARGE SCALE GENOMIC DNA]</scope>
    <source>
        <strain evidence="4">HannoverDv2000</strain>
    </source>
</reference>
<gene>
    <name evidence="3" type="ORF">DICVIV_12541</name>
</gene>
<evidence type="ECO:0000313" key="3">
    <source>
        <dbReference type="EMBL" id="KJH41487.1"/>
    </source>
</evidence>
<evidence type="ECO:0000313" key="4">
    <source>
        <dbReference type="Proteomes" id="UP000053766"/>
    </source>
</evidence>
<evidence type="ECO:0000256" key="1">
    <source>
        <dbReference type="SAM" id="MobiDB-lite"/>
    </source>
</evidence>
<feature type="compositionally biased region" description="Polar residues" evidence="1">
    <location>
        <begin position="1"/>
        <end position="31"/>
    </location>
</feature>
<dbReference type="GO" id="GO:0007266">
    <property type="term" value="P:Rho protein signal transduction"/>
    <property type="evidence" value="ECO:0007669"/>
    <property type="project" value="TreeGrafter"/>
</dbReference>
<dbReference type="Pfam" id="PF00620">
    <property type="entry name" value="RhoGAP"/>
    <property type="match status" value="2"/>
</dbReference>
<dbReference type="PANTHER" id="PTHR46005">
    <property type="entry name" value="RHO GTPASE-ACTIVATING PROTEIN 190"/>
    <property type="match status" value="1"/>
</dbReference>